<evidence type="ECO:0000313" key="2">
    <source>
        <dbReference type="WBParaSite" id="PDA_v2.g21452.t1"/>
    </source>
</evidence>
<keyword evidence="1" id="KW-1185">Reference proteome</keyword>
<dbReference type="WBParaSite" id="PDA_v2.g21452.t1">
    <property type="protein sequence ID" value="PDA_v2.g21452.t1"/>
    <property type="gene ID" value="PDA_v2.g21452"/>
</dbReference>
<dbReference type="AlphaFoldDB" id="A0A914PYD6"/>
<evidence type="ECO:0000313" key="1">
    <source>
        <dbReference type="Proteomes" id="UP000887578"/>
    </source>
</evidence>
<dbReference type="Proteomes" id="UP000887578">
    <property type="component" value="Unplaced"/>
</dbReference>
<organism evidence="1 2">
    <name type="scientific">Panagrolaimus davidi</name>
    <dbReference type="NCBI Taxonomy" id="227884"/>
    <lineage>
        <taxon>Eukaryota</taxon>
        <taxon>Metazoa</taxon>
        <taxon>Ecdysozoa</taxon>
        <taxon>Nematoda</taxon>
        <taxon>Chromadorea</taxon>
        <taxon>Rhabditida</taxon>
        <taxon>Tylenchina</taxon>
        <taxon>Panagrolaimomorpha</taxon>
        <taxon>Panagrolaimoidea</taxon>
        <taxon>Panagrolaimidae</taxon>
        <taxon>Panagrolaimus</taxon>
    </lineage>
</organism>
<reference evidence="2" key="1">
    <citation type="submission" date="2022-11" db="UniProtKB">
        <authorList>
            <consortium name="WormBaseParasite"/>
        </authorList>
    </citation>
    <scope>IDENTIFICATION</scope>
</reference>
<sequence length="180" mass="20850">MFFGNIDVGGNTCELTPPYKGSTDEKYKDYWPKWYNPDIISPDVVNQKLDDLAKEFTKRKIFQYSIEDLQFDYKTAKEEIMKGYESHNFGGIVVCGDGTEISKTKARVELVDYNLREPSRMCFPLHDKARPSRKSASFDFQAFIGKNDYRLVKYRFYDVCYDGQSIEVNAYVDGVGQFAL</sequence>
<accession>A0A914PYD6</accession>
<name>A0A914PYD6_9BILA</name>
<proteinExistence type="predicted"/>
<protein>
    <submittedName>
        <fullName evidence="2">Uncharacterized protein</fullName>
    </submittedName>
</protein>